<accession>A0ABP5CPQ2</accession>
<dbReference type="Proteomes" id="UP001501116">
    <property type="component" value="Unassembled WGS sequence"/>
</dbReference>
<evidence type="ECO:0000313" key="2">
    <source>
        <dbReference type="EMBL" id="GAA1965805.1"/>
    </source>
</evidence>
<dbReference type="RefSeq" id="WP_344421328.1">
    <property type="nucleotide sequence ID" value="NZ_BAAANN010000016.1"/>
</dbReference>
<evidence type="ECO:0000313" key="3">
    <source>
        <dbReference type="Proteomes" id="UP001501116"/>
    </source>
</evidence>
<sequence>MRIKPMLAAAALAAIATGTLAAPAAAASPAPGGFVIFNYFASHQACTEAGNSVSTRFQCWAPADRAGLPEPWELDVWQD</sequence>
<feature type="chain" id="PRO_5045319566" evidence="1">
    <location>
        <begin position="22"/>
        <end position="79"/>
    </location>
</feature>
<name>A0ABP5CPQ2_9PSEU</name>
<comment type="caution">
    <text evidence="2">The sequence shown here is derived from an EMBL/GenBank/DDBJ whole genome shotgun (WGS) entry which is preliminary data.</text>
</comment>
<proteinExistence type="predicted"/>
<gene>
    <name evidence="2" type="ORF">GCM10009754_42530</name>
</gene>
<keyword evidence="3" id="KW-1185">Reference proteome</keyword>
<keyword evidence="1" id="KW-0732">Signal</keyword>
<evidence type="ECO:0000256" key="1">
    <source>
        <dbReference type="SAM" id="SignalP"/>
    </source>
</evidence>
<protein>
    <submittedName>
        <fullName evidence="2">Uncharacterized protein</fullName>
    </submittedName>
</protein>
<organism evidence="2 3">
    <name type="scientific">Amycolatopsis minnesotensis</name>
    <dbReference type="NCBI Taxonomy" id="337894"/>
    <lineage>
        <taxon>Bacteria</taxon>
        <taxon>Bacillati</taxon>
        <taxon>Actinomycetota</taxon>
        <taxon>Actinomycetes</taxon>
        <taxon>Pseudonocardiales</taxon>
        <taxon>Pseudonocardiaceae</taxon>
        <taxon>Amycolatopsis</taxon>
    </lineage>
</organism>
<reference evidence="3" key="1">
    <citation type="journal article" date="2019" name="Int. J. Syst. Evol. Microbiol.">
        <title>The Global Catalogue of Microorganisms (GCM) 10K type strain sequencing project: providing services to taxonomists for standard genome sequencing and annotation.</title>
        <authorList>
            <consortium name="The Broad Institute Genomics Platform"/>
            <consortium name="The Broad Institute Genome Sequencing Center for Infectious Disease"/>
            <person name="Wu L."/>
            <person name="Ma J."/>
        </authorList>
    </citation>
    <scope>NUCLEOTIDE SEQUENCE [LARGE SCALE GENOMIC DNA]</scope>
    <source>
        <strain evidence="3">JCM 14545</strain>
    </source>
</reference>
<feature type="signal peptide" evidence="1">
    <location>
        <begin position="1"/>
        <end position="21"/>
    </location>
</feature>
<dbReference type="EMBL" id="BAAANN010000016">
    <property type="protein sequence ID" value="GAA1965805.1"/>
    <property type="molecule type" value="Genomic_DNA"/>
</dbReference>